<dbReference type="GO" id="GO:0003729">
    <property type="term" value="F:mRNA binding"/>
    <property type="evidence" value="ECO:0007669"/>
    <property type="project" value="InterPro"/>
</dbReference>
<reference evidence="7" key="1">
    <citation type="submission" date="2021-06" db="EMBL/GenBank/DDBJ databases">
        <authorList>
            <consortium name="DOE Joint Genome Institute"/>
            <person name="Mondo S.J."/>
            <person name="Amses K.R."/>
            <person name="Simmons D.R."/>
            <person name="Longcore J.E."/>
            <person name="Seto K."/>
            <person name="Alves G.H."/>
            <person name="Bonds A.E."/>
            <person name="Quandt C.A."/>
            <person name="Davis W.J."/>
            <person name="Chang Y."/>
            <person name="Letcher P.M."/>
            <person name="Powell M.J."/>
            <person name="Kuo A."/>
            <person name="Labutti K."/>
            <person name="Pangilinan J."/>
            <person name="Andreopoulos W."/>
            <person name="Tritt A."/>
            <person name="Riley R."/>
            <person name="Hundley H."/>
            <person name="Johnson J."/>
            <person name="Lipzen A."/>
            <person name="Barry K."/>
            <person name="Berbee M.L."/>
            <person name="Buchler N.E."/>
            <person name="Grigoriev I.V."/>
            <person name="Spatafora J.W."/>
            <person name="Stajich J.E."/>
            <person name="James T.Y."/>
        </authorList>
    </citation>
    <scope>NUCLEOTIDE SEQUENCE</scope>
    <source>
        <strain evidence="7">AG</strain>
    </source>
</reference>
<dbReference type="PROSITE" id="PS50103">
    <property type="entry name" value="ZF_C3H1"/>
    <property type="match status" value="2"/>
</dbReference>
<dbReference type="Proteomes" id="UP001206595">
    <property type="component" value="Unassembled WGS sequence"/>
</dbReference>
<sequence>MVIENYSPSVLYSSPPHVIDWMRQRIFSANNLTHLYSGSGILVSSLAWEDKELYHHTTSLPSGDNQVHHLLRKENISENLDKGDVENTRSHSERKKNLAKIQNTPRVAHINNASKRTTLVEYPKICKDKKADLYKTEMCRNWQEIGYCRYGKKCRYAHGHTELRAVKRHQRYKTEVCRTYHETGTCPYGVRCTFIHDEKSSANPNIVFLNGKKPKAEKGKIYNTHVVAGARNAPSSPDLSIDSTCSSTFLLSDQTVPSLDDISDSADIFIANNSGVTAGLVAQDQLHNFEELDHVSITDSFIKISNSSEPFENNSCDTPVCSNAVSSSFERDHYNLPWIKSIDSIAPTLSDYFEKFGSEDGYQLHKKPFQKNAFKDEAVKGISTRIASSDRFSWQTSDHRHVNIV</sequence>
<keyword evidence="4 5" id="KW-0862">Zinc</keyword>
<gene>
    <name evidence="7" type="ORF">K450DRAFT_9290</name>
</gene>
<feature type="domain" description="C3H1-type" evidence="6">
    <location>
        <begin position="171"/>
        <end position="199"/>
    </location>
</feature>
<name>A0AAD5E1B6_UMBRA</name>
<organism evidence="7 8">
    <name type="scientific">Umbelopsis ramanniana AG</name>
    <dbReference type="NCBI Taxonomy" id="1314678"/>
    <lineage>
        <taxon>Eukaryota</taxon>
        <taxon>Fungi</taxon>
        <taxon>Fungi incertae sedis</taxon>
        <taxon>Mucoromycota</taxon>
        <taxon>Mucoromycotina</taxon>
        <taxon>Umbelopsidomycetes</taxon>
        <taxon>Umbelopsidales</taxon>
        <taxon>Umbelopsidaceae</taxon>
        <taxon>Umbelopsis</taxon>
    </lineage>
</organism>
<dbReference type="GO" id="GO:0008270">
    <property type="term" value="F:zinc ion binding"/>
    <property type="evidence" value="ECO:0007669"/>
    <property type="project" value="UniProtKB-KW"/>
</dbReference>
<dbReference type="FunFam" id="4.10.1000.10:FF:000002">
    <property type="entry name" value="Zinc finger protein 36, C3H1 type-like 1"/>
    <property type="match status" value="1"/>
</dbReference>
<dbReference type="RefSeq" id="XP_051440109.1">
    <property type="nucleotide sequence ID" value="XM_051593840.1"/>
</dbReference>
<dbReference type="Gene3D" id="4.10.1000.10">
    <property type="entry name" value="Zinc finger, CCCH-type"/>
    <property type="match status" value="2"/>
</dbReference>
<dbReference type="FunFam" id="4.10.1000.10:FF:000001">
    <property type="entry name" value="zinc finger CCCH domain-containing protein 15-like"/>
    <property type="match status" value="1"/>
</dbReference>
<evidence type="ECO:0000313" key="7">
    <source>
        <dbReference type="EMBL" id="KAI8575104.1"/>
    </source>
</evidence>
<dbReference type="GeneID" id="75919182"/>
<feature type="zinc finger region" description="C3H1-type" evidence="5">
    <location>
        <begin position="171"/>
        <end position="199"/>
    </location>
</feature>
<dbReference type="SMART" id="SM00356">
    <property type="entry name" value="ZnF_C3H1"/>
    <property type="match status" value="2"/>
</dbReference>
<evidence type="ECO:0000256" key="1">
    <source>
        <dbReference type="ARBA" id="ARBA00022723"/>
    </source>
</evidence>
<dbReference type="EMBL" id="MU621000">
    <property type="protein sequence ID" value="KAI8575104.1"/>
    <property type="molecule type" value="Genomic_DNA"/>
</dbReference>
<dbReference type="Pfam" id="PF00642">
    <property type="entry name" value="zf-CCCH"/>
    <property type="match status" value="2"/>
</dbReference>
<accession>A0AAD5E1B6</accession>
<keyword evidence="2" id="KW-0677">Repeat</keyword>
<evidence type="ECO:0000256" key="5">
    <source>
        <dbReference type="PROSITE-ProRule" id="PRU00723"/>
    </source>
</evidence>
<evidence type="ECO:0000256" key="2">
    <source>
        <dbReference type="ARBA" id="ARBA00022737"/>
    </source>
</evidence>
<dbReference type="SUPFAM" id="SSF90229">
    <property type="entry name" value="CCCH zinc finger"/>
    <property type="match status" value="2"/>
</dbReference>
<evidence type="ECO:0000259" key="6">
    <source>
        <dbReference type="PROSITE" id="PS50103"/>
    </source>
</evidence>
<dbReference type="PANTHER" id="PTHR12547">
    <property type="entry name" value="CCCH ZINC FINGER/TIS11-RELATED"/>
    <property type="match status" value="1"/>
</dbReference>
<keyword evidence="1 5" id="KW-0479">Metal-binding</keyword>
<comment type="caution">
    <text evidence="7">The sequence shown here is derived from an EMBL/GenBank/DDBJ whole genome shotgun (WGS) entry which is preliminary data.</text>
</comment>
<feature type="zinc finger region" description="C3H1-type" evidence="5">
    <location>
        <begin position="133"/>
        <end position="161"/>
    </location>
</feature>
<dbReference type="InterPro" id="IPR036855">
    <property type="entry name" value="Znf_CCCH_sf"/>
</dbReference>
<proteinExistence type="predicted"/>
<feature type="domain" description="C3H1-type" evidence="6">
    <location>
        <begin position="133"/>
        <end position="161"/>
    </location>
</feature>
<dbReference type="InterPro" id="IPR000571">
    <property type="entry name" value="Znf_CCCH"/>
</dbReference>
<evidence type="ECO:0000313" key="8">
    <source>
        <dbReference type="Proteomes" id="UP001206595"/>
    </source>
</evidence>
<dbReference type="PANTHER" id="PTHR12547:SF18">
    <property type="entry name" value="PROTEIN TIS11"/>
    <property type="match status" value="1"/>
</dbReference>
<dbReference type="AlphaFoldDB" id="A0AAD5E1B6"/>
<keyword evidence="3 5" id="KW-0863">Zinc-finger</keyword>
<reference evidence="7" key="2">
    <citation type="journal article" date="2022" name="Proc. Natl. Acad. Sci. U.S.A.">
        <title>Diploid-dominant life cycles characterize the early evolution of Fungi.</title>
        <authorList>
            <person name="Amses K.R."/>
            <person name="Simmons D.R."/>
            <person name="Longcore J.E."/>
            <person name="Mondo S.J."/>
            <person name="Seto K."/>
            <person name="Jeronimo G.H."/>
            <person name="Bonds A.E."/>
            <person name="Quandt C.A."/>
            <person name="Davis W.J."/>
            <person name="Chang Y."/>
            <person name="Federici B.A."/>
            <person name="Kuo A."/>
            <person name="LaButti K."/>
            <person name="Pangilinan J."/>
            <person name="Andreopoulos W."/>
            <person name="Tritt A."/>
            <person name="Riley R."/>
            <person name="Hundley H."/>
            <person name="Johnson J."/>
            <person name="Lipzen A."/>
            <person name="Barry K."/>
            <person name="Lang B.F."/>
            <person name="Cuomo C.A."/>
            <person name="Buchler N.E."/>
            <person name="Grigoriev I.V."/>
            <person name="Spatafora J.W."/>
            <person name="Stajich J.E."/>
            <person name="James T.Y."/>
        </authorList>
    </citation>
    <scope>NUCLEOTIDE SEQUENCE</scope>
    <source>
        <strain evidence="7">AG</strain>
    </source>
</reference>
<keyword evidence="8" id="KW-1185">Reference proteome</keyword>
<evidence type="ECO:0000256" key="4">
    <source>
        <dbReference type="ARBA" id="ARBA00022833"/>
    </source>
</evidence>
<dbReference type="InterPro" id="IPR045877">
    <property type="entry name" value="ZFP36-like"/>
</dbReference>
<protein>
    <recommendedName>
        <fullName evidence="6">C3H1-type domain-containing protein</fullName>
    </recommendedName>
</protein>
<evidence type="ECO:0000256" key="3">
    <source>
        <dbReference type="ARBA" id="ARBA00022771"/>
    </source>
</evidence>